<dbReference type="OrthoDB" id="9785420at2"/>
<keyword evidence="2" id="KW-0479">Metal-binding</keyword>
<reference evidence="4" key="1">
    <citation type="submission" date="2019-04" db="EMBL/GenBank/DDBJ databases">
        <title>Nocardioides xinjiangensis sp. nov.</title>
        <authorList>
            <person name="Liu S."/>
        </authorList>
    </citation>
    <scope>NUCLEOTIDE SEQUENCE [LARGE SCALE GENOMIC DNA]</scope>
    <source>
        <strain evidence="4">18</strain>
    </source>
</reference>
<organism evidence="3 4">
    <name type="scientific">Glycomyces buryatensis</name>
    <dbReference type="NCBI Taxonomy" id="2570927"/>
    <lineage>
        <taxon>Bacteria</taxon>
        <taxon>Bacillati</taxon>
        <taxon>Actinomycetota</taxon>
        <taxon>Actinomycetes</taxon>
        <taxon>Glycomycetales</taxon>
        <taxon>Glycomycetaceae</taxon>
        <taxon>Glycomyces</taxon>
    </lineage>
</organism>
<comment type="caution">
    <text evidence="3">The sequence shown here is derived from an EMBL/GenBank/DDBJ whole genome shotgun (WGS) entry which is preliminary data.</text>
</comment>
<dbReference type="AlphaFoldDB" id="A0A4S8PTB1"/>
<dbReference type="RefSeq" id="WP_136537615.1">
    <property type="nucleotide sequence ID" value="NZ_STGY01000086.1"/>
</dbReference>
<dbReference type="SUPFAM" id="SSF63992">
    <property type="entry name" value="Dipeptide transport protein"/>
    <property type="match status" value="1"/>
</dbReference>
<dbReference type="InterPro" id="IPR036177">
    <property type="entry name" value="Peptidase_M55_sf"/>
</dbReference>
<feature type="binding site" evidence="2">
    <location>
        <position position="8"/>
    </location>
    <ligand>
        <name>Zn(2+)</name>
        <dbReference type="ChEBI" id="CHEBI:29105"/>
        <label>1</label>
    </ligand>
</feature>
<feature type="binding site" evidence="2">
    <location>
        <position position="61"/>
    </location>
    <ligand>
        <name>Zn(2+)</name>
        <dbReference type="ChEBI" id="CHEBI:29105"/>
        <label>2</label>
    </ligand>
</feature>
<name>A0A4S8PTB1_9ACTN</name>
<dbReference type="Proteomes" id="UP000308760">
    <property type="component" value="Unassembled WGS sequence"/>
</dbReference>
<evidence type="ECO:0000256" key="1">
    <source>
        <dbReference type="PIRSR" id="PIRSR015853-1"/>
    </source>
</evidence>
<accession>A0A4S8PTB1</accession>
<feature type="binding site" evidence="2">
    <location>
        <position position="8"/>
    </location>
    <ligand>
        <name>Zn(2+)</name>
        <dbReference type="ChEBI" id="CHEBI:29105"/>
        <label>2</label>
    </ligand>
</feature>
<dbReference type="GO" id="GO:0046872">
    <property type="term" value="F:metal ion binding"/>
    <property type="evidence" value="ECO:0007669"/>
    <property type="project" value="UniProtKB-KW"/>
</dbReference>
<reference evidence="3 4" key="2">
    <citation type="submission" date="2019-05" db="EMBL/GenBank/DDBJ databases">
        <title>Glycomyces buryatensis sp. nov.</title>
        <authorList>
            <person name="Nikitina E."/>
        </authorList>
    </citation>
    <scope>NUCLEOTIDE SEQUENCE [LARGE SCALE GENOMIC DNA]</scope>
    <source>
        <strain evidence="3 4">18</strain>
    </source>
</reference>
<gene>
    <name evidence="3" type="ORF">FAB82_26620</name>
</gene>
<proteinExistence type="predicted"/>
<protein>
    <submittedName>
        <fullName evidence="3">Peptide ABC transporter substrate-binding protein</fullName>
    </submittedName>
</protein>
<feature type="active site" description="Nucleophile" evidence="1">
    <location>
        <position position="117"/>
    </location>
</feature>
<dbReference type="PIRSF" id="PIRSF015853">
    <property type="entry name" value="Pep_DppA"/>
    <property type="match status" value="1"/>
</dbReference>
<feature type="binding site" evidence="2">
    <location>
        <position position="106"/>
    </location>
    <ligand>
        <name>Zn(2+)</name>
        <dbReference type="ChEBI" id="CHEBI:29105"/>
        <label>2</label>
    </ligand>
</feature>
<evidence type="ECO:0000313" key="3">
    <source>
        <dbReference type="EMBL" id="THV32882.1"/>
    </source>
</evidence>
<feature type="binding site" evidence="2">
    <location>
        <position position="136"/>
    </location>
    <ligand>
        <name>Zn(2+)</name>
        <dbReference type="ChEBI" id="CHEBI:29105"/>
        <label>2</label>
    </ligand>
</feature>
<sequence>MRILISADMEGATGVTGPDDVLPGTAQWERMRPLFTGDVNAVIEGLHAMNSRAKFVVNEAHWTMRNLLLEELDGRASMITGRHKALSMMEGVQYGDVDGVVFLGYHAGAGTEGVLAHTYLANSITGVWLDWVRASEGRLNAALAAEYGVPVIMVTGDDKTIEDAKDYAPQAVGVIVKECVSRYAARCLTPGASSRAIADGASEAVAQAVRHDPVVRPHRIDIEFDASHLAEAVTVIPGVEPGGERRVTFEAPTMYEAIRCFKAVTTIASAAMEEQYG</sequence>
<evidence type="ECO:0000256" key="2">
    <source>
        <dbReference type="PIRSR" id="PIRSR015853-2"/>
    </source>
</evidence>
<dbReference type="EMBL" id="STGY01000086">
    <property type="protein sequence ID" value="THV32882.1"/>
    <property type="molecule type" value="Genomic_DNA"/>
</dbReference>
<dbReference type="Gene3D" id="3.40.50.10780">
    <property type="entry name" value="Dipeptide transport protein"/>
    <property type="match status" value="1"/>
</dbReference>
<dbReference type="InterPro" id="IPR007035">
    <property type="entry name" value="Peptidase_M55"/>
</dbReference>
<dbReference type="Pfam" id="PF04951">
    <property type="entry name" value="Peptidase_M55"/>
    <property type="match status" value="1"/>
</dbReference>
<dbReference type="Gene3D" id="3.30.1360.130">
    <property type="entry name" value="Dipeptide transport protein"/>
    <property type="match status" value="1"/>
</dbReference>
<dbReference type="InterPro" id="IPR027476">
    <property type="entry name" value="DppA_N"/>
</dbReference>
<dbReference type="CDD" id="cd08663">
    <property type="entry name" value="DAP_dppA_1"/>
    <property type="match status" value="1"/>
</dbReference>
<keyword evidence="2" id="KW-0862">Zinc</keyword>
<feature type="binding site" evidence="2">
    <location>
        <position position="10"/>
    </location>
    <ligand>
        <name>Zn(2+)</name>
        <dbReference type="ChEBI" id="CHEBI:29105"/>
        <label>1</label>
    </ligand>
</feature>
<evidence type="ECO:0000313" key="4">
    <source>
        <dbReference type="Proteomes" id="UP000308760"/>
    </source>
</evidence>
<keyword evidence="4" id="KW-1185">Reference proteome</keyword>